<dbReference type="SMART" id="SM00656">
    <property type="entry name" value="Amb_all"/>
    <property type="match status" value="1"/>
</dbReference>
<feature type="signal peptide" evidence="8">
    <location>
        <begin position="1"/>
        <end position="21"/>
    </location>
</feature>
<keyword evidence="11" id="KW-1185">Reference proteome</keyword>
<accession>G4YQR1</accession>
<evidence type="ECO:0000256" key="7">
    <source>
        <dbReference type="SAM" id="MobiDB-lite"/>
    </source>
</evidence>
<dbReference type="InParanoid" id="G4YQR1"/>
<feature type="domain" description="Pectate lyase" evidence="9">
    <location>
        <begin position="100"/>
        <end position="317"/>
    </location>
</feature>
<dbReference type="SUPFAM" id="SSF51126">
    <property type="entry name" value="Pectin lyase-like"/>
    <property type="match status" value="1"/>
</dbReference>
<dbReference type="InterPro" id="IPR045032">
    <property type="entry name" value="PEL"/>
</dbReference>
<dbReference type="InterPro" id="IPR002022">
    <property type="entry name" value="Pec_lyase"/>
</dbReference>
<reference evidence="10 11" key="1">
    <citation type="journal article" date="2006" name="Science">
        <title>Phytophthora genome sequences uncover evolutionary origins and mechanisms of pathogenesis.</title>
        <authorList>
            <person name="Tyler B.M."/>
            <person name="Tripathy S."/>
            <person name="Zhang X."/>
            <person name="Dehal P."/>
            <person name="Jiang R.H."/>
            <person name="Aerts A."/>
            <person name="Arredondo F.D."/>
            <person name="Baxter L."/>
            <person name="Bensasson D."/>
            <person name="Beynon J.L."/>
            <person name="Chapman J."/>
            <person name="Damasceno C.M."/>
            <person name="Dorrance A.E."/>
            <person name="Dou D."/>
            <person name="Dickerman A.W."/>
            <person name="Dubchak I.L."/>
            <person name="Garbelotto M."/>
            <person name="Gijzen M."/>
            <person name="Gordon S.G."/>
            <person name="Govers F."/>
            <person name="Grunwald N.J."/>
            <person name="Huang W."/>
            <person name="Ivors K.L."/>
            <person name="Jones R.W."/>
            <person name="Kamoun S."/>
            <person name="Krampis K."/>
            <person name="Lamour K.H."/>
            <person name="Lee M.K."/>
            <person name="McDonald W.H."/>
            <person name="Medina M."/>
            <person name="Meijer H.J."/>
            <person name="Nordberg E.K."/>
            <person name="Maclean D.J."/>
            <person name="Ospina-Giraldo M.D."/>
            <person name="Morris P.F."/>
            <person name="Phuntumart V."/>
            <person name="Putnam N.H."/>
            <person name="Rash S."/>
            <person name="Rose J.K."/>
            <person name="Sakihama Y."/>
            <person name="Salamov A.A."/>
            <person name="Savidor A."/>
            <person name="Scheuring C.F."/>
            <person name="Smith B.M."/>
            <person name="Sobral B.W."/>
            <person name="Terry A."/>
            <person name="Torto-Alalibo T.A."/>
            <person name="Win J."/>
            <person name="Xu Z."/>
            <person name="Zhang H."/>
            <person name="Grigoriev I.V."/>
            <person name="Rokhsar D.S."/>
            <person name="Boore J.L."/>
        </authorList>
    </citation>
    <scope>NUCLEOTIDE SEQUENCE [LARGE SCALE GENOMIC DNA]</scope>
    <source>
        <strain evidence="10 11">P6497</strain>
    </source>
</reference>
<evidence type="ECO:0000256" key="4">
    <source>
        <dbReference type="ARBA" id="ARBA00036818"/>
    </source>
</evidence>
<proteinExistence type="predicted"/>
<evidence type="ECO:0000256" key="3">
    <source>
        <dbReference type="ARBA" id="ARBA00023239"/>
    </source>
</evidence>
<keyword evidence="2" id="KW-0325">Glycoprotein</keyword>
<dbReference type="InterPro" id="IPR012334">
    <property type="entry name" value="Pectin_lyas_fold"/>
</dbReference>
<evidence type="ECO:0000256" key="6">
    <source>
        <dbReference type="ARBA" id="ARBA00039082"/>
    </source>
</evidence>
<feature type="chain" id="PRO_5003471393" description="pectin lyase" evidence="8">
    <location>
        <begin position="22"/>
        <end position="458"/>
    </location>
</feature>
<evidence type="ECO:0000256" key="8">
    <source>
        <dbReference type="SAM" id="SignalP"/>
    </source>
</evidence>
<evidence type="ECO:0000256" key="5">
    <source>
        <dbReference type="ARBA" id="ARBA00037631"/>
    </source>
</evidence>
<evidence type="ECO:0000256" key="2">
    <source>
        <dbReference type="ARBA" id="ARBA00023180"/>
    </source>
</evidence>
<feature type="region of interest" description="Disordered" evidence="7">
    <location>
        <begin position="403"/>
        <end position="458"/>
    </location>
</feature>
<dbReference type="OMA" id="NTRMTWS"/>
<protein>
    <recommendedName>
        <fullName evidence="6">pectin lyase</fullName>
        <ecNumber evidence="6">4.2.2.10</ecNumber>
    </recommendedName>
</protein>
<dbReference type="PANTHER" id="PTHR31683">
    <property type="entry name" value="PECTATE LYASE 18-RELATED"/>
    <property type="match status" value="1"/>
</dbReference>
<name>G4YQR1_PHYSP</name>
<organism evidence="10 11">
    <name type="scientific">Phytophthora sojae (strain P6497)</name>
    <name type="common">Soybean stem and root rot agent</name>
    <name type="synonym">Phytophthora megasperma f. sp. glycines</name>
    <dbReference type="NCBI Taxonomy" id="1094619"/>
    <lineage>
        <taxon>Eukaryota</taxon>
        <taxon>Sar</taxon>
        <taxon>Stramenopiles</taxon>
        <taxon>Oomycota</taxon>
        <taxon>Peronosporomycetes</taxon>
        <taxon>Peronosporales</taxon>
        <taxon>Peronosporaceae</taxon>
        <taxon>Phytophthora</taxon>
    </lineage>
</organism>
<dbReference type="Proteomes" id="UP000002640">
    <property type="component" value="Unassembled WGS sequence"/>
</dbReference>
<keyword evidence="8" id="KW-0732">Signal</keyword>
<dbReference type="RefSeq" id="XP_009517707.1">
    <property type="nucleotide sequence ID" value="XM_009519412.1"/>
</dbReference>
<dbReference type="PANTHER" id="PTHR31683:SF67">
    <property type="entry name" value="PECTIN LYASE F-RELATED"/>
    <property type="match status" value="1"/>
</dbReference>
<dbReference type="GO" id="GO:0047490">
    <property type="term" value="F:pectin lyase activity"/>
    <property type="evidence" value="ECO:0007669"/>
    <property type="project" value="UniProtKB-EC"/>
</dbReference>
<dbReference type="SMR" id="G4YQR1"/>
<dbReference type="InterPro" id="IPR011050">
    <property type="entry name" value="Pectin_lyase_fold/virulence"/>
</dbReference>
<dbReference type="EC" id="4.2.2.10" evidence="6"/>
<dbReference type="GO" id="GO:0030570">
    <property type="term" value="F:pectate lyase activity"/>
    <property type="evidence" value="ECO:0007669"/>
    <property type="project" value="InterPro"/>
</dbReference>
<keyword evidence="1" id="KW-1015">Disulfide bond</keyword>
<dbReference type="EMBL" id="JH159151">
    <property type="protein sequence ID" value="EGZ30432.1"/>
    <property type="molecule type" value="Genomic_DNA"/>
</dbReference>
<comment type="function">
    <text evidence="5">Pectinolytic enzymes consist of four classes of enzymes: pectin lyase, polygalacturonase, pectin methylesterase and rhamnogalacturonase. Among pectinolytic enzymes, pectin lyase is the most important in depolymerization of pectin, since it cleaves internal glycosidic bonds of highly methylated pectins.</text>
</comment>
<evidence type="ECO:0000313" key="10">
    <source>
        <dbReference type="EMBL" id="EGZ30432.1"/>
    </source>
</evidence>
<comment type="catalytic activity">
    <reaction evidence="4">
        <text>Eliminative cleavage of (1-&gt;4)-alpha-D-galacturonan methyl ester to give oligosaccharides with 4-deoxy-6-O-methyl-alpha-D-galact-4-enuronosyl groups at their non-reducing ends.</text>
        <dbReference type="EC" id="4.2.2.10"/>
    </reaction>
</comment>
<dbReference type="AlphaFoldDB" id="G4YQR1"/>
<gene>
    <name evidence="10" type="ORF">PHYSODRAFT_264003</name>
</gene>
<dbReference type="KEGG" id="psoj:PHYSODRAFT_264003"/>
<keyword evidence="3" id="KW-0456">Lyase</keyword>
<dbReference type="GeneID" id="20639561"/>
<dbReference type="Gene3D" id="2.160.20.10">
    <property type="entry name" value="Single-stranded right-handed beta-helix, Pectin lyase-like"/>
    <property type="match status" value="1"/>
</dbReference>
<evidence type="ECO:0000259" key="9">
    <source>
        <dbReference type="SMART" id="SM00656"/>
    </source>
</evidence>
<dbReference type="STRING" id="1094619.G4YQR1"/>
<evidence type="ECO:0000256" key="1">
    <source>
        <dbReference type="ARBA" id="ARBA00023157"/>
    </source>
</evidence>
<sequence length="458" mass="47702">MKIFCYGFICAFVLAVRSAAAINTGTAPGLASGATGGGDVDPVYPTTIDELTSYLLDDEARVIILQQEFDYRGSEGTTTETGCRPLSNQECIAKNNGCKGQDVILQSGGMSVTGSCTDGISVEVTYDNAGPNPLQVQGNKTIRGVGTSGVIIGKGLWILGSNVIVQNIHNTNLNPHLVWGGDAIYIQGADGGETAQENVWLDHVKFSSIGRQMIAINTASVKSMTISNCDFDGYTEYSASCDNRHYWTMLFYGTETQVSLVNNYVHQTSGRSPKVGGNTILHAANNYFYNNSGHNFNPIDESYTLAEGNYMDTCTEPVLLDDTSSAIMVPASGTQSYCESALGRDCIVNTVVNSDSELTGQNDESAVKAAATVGKAYDAAAAATLTLSSLNFGVGDLDAIDDSTSSGATSSSSTATSSNSASSSGSSTAAQMSASTAAPTVASTEASTSSSGAEIRNF</sequence>
<evidence type="ECO:0000313" key="11">
    <source>
        <dbReference type="Proteomes" id="UP000002640"/>
    </source>
</evidence>